<name>A0A939E0N0_9CORY</name>
<comment type="caution">
    <text evidence="4">The sequence shown here is derived from an EMBL/GenBank/DDBJ whole genome shotgun (WGS) entry which is preliminary data.</text>
</comment>
<accession>A0A939E0N0</accession>
<evidence type="ECO:0000256" key="1">
    <source>
        <dbReference type="ARBA" id="ARBA00022450"/>
    </source>
</evidence>
<feature type="domain" description="Carrier" evidence="3">
    <location>
        <begin position="25"/>
        <end position="99"/>
    </location>
</feature>
<dbReference type="SUPFAM" id="SSF47336">
    <property type="entry name" value="ACP-like"/>
    <property type="match status" value="1"/>
</dbReference>
<evidence type="ECO:0000313" key="4">
    <source>
        <dbReference type="EMBL" id="MBN9644264.1"/>
    </source>
</evidence>
<dbReference type="Gene3D" id="1.10.1200.10">
    <property type="entry name" value="ACP-like"/>
    <property type="match status" value="1"/>
</dbReference>
<keyword evidence="2" id="KW-0597">Phosphoprotein</keyword>
<proteinExistence type="predicted"/>
<dbReference type="AlphaFoldDB" id="A0A939E0N0"/>
<evidence type="ECO:0000259" key="3">
    <source>
        <dbReference type="PROSITE" id="PS50075"/>
    </source>
</evidence>
<keyword evidence="1" id="KW-0596">Phosphopantetheine</keyword>
<dbReference type="InterPro" id="IPR020806">
    <property type="entry name" value="PKS_PP-bd"/>
</dbReference>
<sequence>MATIDPTALQAFLDDPEDGDDTGASTTAGALSTIVIRAAGVDEEDLRPEAGLAELGIDSIARVEIAIRIEDELGVRITDEDITPSTTLGQLETLIDSRRSGV</sequence>
<dbReference type="GO" id="GO:0031177">
    <property type="term" value="F:phosphopantetheine binding"/>
    <property type="evidence" value="ECO:0007669"/>
    <property type="project" value="InterPro"/>
</dbReference>
<dbReference type="Pfam" id="PF00550">
    <property type="entry name" value="PP-binding"/>
    <property type="match status" value="1"/>
</dbReference>
<gene>
    <name evidence="4" type="ORF">JZY06_06505</name>
</gene>
<keyword evidence="5" id="KW-1185">Reference proteome</keyword>
<dbReference type="EMBL" id="JAFLEQ010000008">
    <property type="protein sequence ID" value="MBN9644264.1"/>
    <property type="molecule type" value="Genomic_DNA"/>
</dbReference>
<reference evidence="4" key="1">
    <citation type="submission" date="2021-03" db="EMBL/GenBank/DDBJ databases">
        <authorList>
            <person name="Sun Q."/>
        </authorList>
    </citation>
    <scope>NUCLEOTIDE SEQUENCE</scope>
    <source>
        <strain evidence="4">CCM 8862</strain>
    </source>
</reference>
<evidence type="ECO:0000313" key="5">
    <source>
        <dbReference type="Proteomes" id="UP000664332"/>
    </source>
</evidence>
<evidence type="ECO:0000256" key="2">
    <source>
        <dbReference type="ARBA" id="ARBA00022553"/>
    </source>
</evidence>
<protein>
    <submittedName>
        <fullName evidence="4">Acyl carrier protein</fullName>
    </submittedName>
</protein>
<dbReference type="InterPro" id="IPR009081">
    <property type="entry name" value="PP-bd_ACP"/>
</dbReference>
<organism evidence="4 5">
    <name type="scientific">Corynebacterium mendelii</name>
    <dbReference type="NCBI Taxonomy" id="2765362"/>
    <lineage>
        <taxon>Bacteria</taxon>
        <taxon>Bacillati</taxon>
        <taxon>Actinomycetota</taxon>
        <taxon>Actinomycetes</taxon>
        <taxon>Mycobacteriales</taxon>
        <taxon>Corynebacteriaceae</taxon>
        <taxon>Corynebacterium</taxon>
    </lineage>
</organism>
<dbReference type="SMART" id="SM00823">
    <property type="entry name" value="PKS_PP"/>
    <property type="match status" value="1"/>
</dbReference>
<dbReference type="RefSeq" id="WP_207278707.1">
    <property type="nucleotide sequence ID" value="NZ_JAFLEQ010000008.1"/>
</dbReference>
<dbReference type="Proteomes" id="UP000664332">
    <property type="component" value="Unassembled WGS sequence"/>
</dbReference>
<dbReference type="InterPro" id="IPR036736">
    <property type="entry name" value="ACP-like_sf"/>
</dbReference>
<dbReference type="PROSITE" id="PS50075">
    <property type="entry name" value="CARRIER"/>
    <property type="match status" value="1"/>
</dbReference>